<dbReference type="InterPro" id="IPR004843">
    <property type="entry name" value="Calcineurin-like_PHP"/>
</dbReference>
<organism evidence="3 4">
    <name type="scientific">Actinacidiphila reveromycinica</name>
    <dbReference type="NCBI Taxonomy" id="659352"/>
    <lineage>
        <taxon>Bacteria</taxon>
        <taxon>Bacillati</taxon>
        <taxon>Actinomycetota</taxon>
        <taxon>Actinomycetes</taxon>
        <taxon>Kitasatosporales</taxon>
        <taxon>Streptomycetaceae</taxon>
        <taxon>Actinacidiphila</taxon>
    </lineage>
</organism>
<evidence type="ECO:0000256" key="1">
    <source>
        <dbReference type="SAM" id="MobiDB-lite"/>
    </source>
</evidence>
<reference evidence="3 4" key="3">
    <citation type="journal article" date="2011" name="Nat. Chem. Biol.">
        <title>Reveromycin A biosynthesis uses RevG and RevJ for stereospecific spiroacetal formation.</title>
        <authorList>
            <person name="Takahashi S."/>
            <person name="Toyoda A."/>
            <person name="Sekiyama Y."/>
            <person name="Takagi H."/>
            <person name="Nogawa T."/>
            <person name="Uramoto M."/>
            <person name="Suzuki R."/>
            <person name="Koshino H."/>
            <person name="Kumano T."/>
            <person name="Panthee S."/>
            <person name="Dairi T."/>
            <person name="Ishikawa J."/>
            <person name="Ikeda H."/>
            <person name="Sakaki Y."/>
            <person name="Osada H."/>
        </authorList>
    </citation>
    <scope>NUCLEOTIDE SEQUENCE [LARGE SCALE GENOMIC DNA]</scope>
    <source>
        <strain evidence="3 4">SN-593</strain>
    </source>
</reference>
<feature type="domain" description="Calcineurin-like phosphoesterase" evidence="2">
    <location>
        <begin position="146"/>
        <end position="302"/>
    </location>
</feature>
<reference evidence="3 4" key="2">
    <citation type="journal article" date="2011" name="J. Antibiot.">
        <title>Furaquinocins I and J: novel polyketide isoprenoid hybrid compounds from Streptomyces reveromyceticus SN-593.</title>
        <authorList>
            <person name="Panthee S."/>
            <person name="Takahashi S."/>
            <person name="Takagi H."/>
            <person name="Nogawa T."/>
            <person name="Oowada E."/>
            <person name="Uramoto M."/>
            <person name="Osada H."/>
        </authorList>
    </citation>
    <scope>NUCLEOTIDE SEQUENCE [LARGE SCALE GENOMIC DNA]</scope>
    <source>
        <strain evidence="3 4">SN-593</strain>
    </source>
</reference>
<protein>
    <submittedName>
        <fullName evidence="3">Putative secreted protein</fullName>
    </submittedName>
</protein>
<gene>
    <name evidence="3" type="ORF">RVR_2625</name>
</gene>
<dbReference type="InterPro" id="IPR051918">
    <property type="entry name" value="STPP_CPPED1"/>
</dbReference>
<dbReference type="KEGG" id="arev:RVR_2625"/>
<sequence>MDMHGSPDSAPGSHEAHETSGGEGGPCACPRTADLDGEGIAASSRRTFLRGAGVLSAGAAAAGLLGTAPAYAAADSKGSKGSAGRAGSTDGKSSGGRDDDPYGRTSMTPAPCGEWSPDPDDPRFTVVVMPDTQYLFDQDRIHPVPVEASFRYVLDPVGRAGGDDENIVFLAHLGDVTNNGLAEEYTAATKVFDMLDRAGAAYGVLAGNHDVTGDDQRGSTPYLETFTPARARRSPGYHSSSPDGYNTSHVFQAGGRSWMLLSLDWRLSDQGFAWANAVIKANPTLPVIVTTHEIVGSYDDGTAGLSDYGQQMWDGLIKDNDQIFLTLNGHYWPPGSTVMKNSAGNDVHLHITNYQDRYYGGAGMIRSYRFDLTRGVIDVATFSPWIRELAAADELNDLAAKEIELTSSVDRFSTAIDFGKRFAGFAPVPERAARPARRMLVPGTLAYWRFDEGGKAGANVAAGTVVKDQAGHGNDLALASVPGSAADALTWTGDHHPDQPGHGSLVFAGQGNPVTGAYFRTVDGAPINAQTFKGGYTVEAFFKLPSDWDGGRNGWSAMLSRSGSAAKAGKDGPTATADEPILTLSLSSSIELQWNVYPLNQTGAATNWSHLLQQEEWWHVAIVNDGRITKLYVNGCEEGRNPGSASVGLTALDLPFLLGGYEWAGAVSQVFHGAIGDVRIVDRALPPSSFMNA</sequence>
<evidence type="ECO:0000313" key="3">
    <source>
        <dbReference type="EMBL" id="BBA97056.1"/>
    </source>
</evidence>
<evidence type="ECO:0000259" key="2">
    <source>
        <dbReference type="Pfam" id="PF00149"/>
    </source>
</evidence>
<keyword evidence="4" id="KW-1185">Reference proteome</keyword>
<dbReference type="InterPro" id="IPR013320">
    <property type="entry name" value="ConA-like_dom_sf"/>
</dbReference>
<dbReference type="EMBL" id="AP018365">
    <property type="protein sequence ID" value="BBA97056.1"/>
    <property type="molecule type" value="Genomic_DNA"/>
</dbReference>
<dbReference type="AlphaFoldDB" id="A0A7U3UR04"/>
<dbReference type="Gene3D" id="2.60.120.200">
    <property type="match status" value="1"/>
</dbReference>
<dbReference type="Pfam" id="PF13385">
    <property type="entry name" value="Laminin_G_3"/>
    <property type="match status" value="1"/>
</dbReference>
<evidence type="ECO:0000313" key="4">
    <source>
        <dbReference type="Proteomes" id="UP000595703"/>
    </source>
</evidence>
<dbReference type="InterPro" id="IPR006311">
    <property type="entry name" value="TAT_signal"/>
</dbReference>
<dbReference type="Pfam" id="PF00149">
    <property type="entry name" value="Metallophos"/>
    <property type="match status" value="1"/>
</dbReference>
<dbReference type="PANTHER" id="PTHR43143">
    <property type="entry name" value="METALLOPHOSPHOESTERASE, CALCINEURIN SUPERFAMILY"/>
    <property type="match status" value="1"/>
</dbReference>
<dbReference type="Gene3D" id="3.60.21.10">
    <property type="match status" value="1"/>
</dbReference>
<dbReference type="SUPFAM" id="SSF49899">
    <property type="entry name" value="Concanavalin A-like lectins/glucanases"/>
    <property type="match status" value="1"/>
</dbReference>
<feature type="compositionally biased region" description="Low complexity" evidence="1">
    <location>
        <begin position="74"/>
        <end position="88"/>
    </location>
</feature>
<reference evidence="3 4" key="4">
    <citation type="journal article" date="2020" name="Sci. Rep.">
        <title>beta-carboline chemical signals induce reveromycin production through a LuxR family regulator in Streptomyces sp. SN-593.</title>
        <authorList>
            <person name="Panthee S."/>
            <person name="Kito N."/>
            <person name="Hayashi T."/>
            <person name="Shimizu T."/>
            <person name="Ishikawa J."/>
            <person name="Hamamoto H."/>
            <person name="Osada H."/>
            <person name="Takahashi S."/>
        </authorList>
    </citation>
    <scope>NUCLEOTIDE SEQUENCE [LARGE SCALE GENOMIC DNA]</scope>
    <source>
        <strain evidence="3 4">SN-593</strain>
    </source>
</reference>
<name>A0A7U3UR04_9ACTN</name>
<feature type="region of interest" description="Disordered" evidence="1">
    <location>
        <begin position="74"/>
        <end position="121"/>
    </location>
</feature>
<dbReference type="GO" id="GO:0016787">
    <property type="term" value="F:hydrolase activity"/>
    <property type="evidence" value="ECO:0007669"/>
    <property type="project" value="InterPro"/>
</dbReference>
<dbReference type="PANTHER" id="PTHR43143:SF5">
    <property type="entry name" value="SECRETED PROTEIN"/>
    <property type="match status" value="1"/>
</dbReference>
<feature type="region of interest" description="Disordered" evidence="1">
    <location>
        <begin position="1"/>
        <end position="35"/>
    </location>
</feature>
<accession>A0A7U3UR04</accession>
<proteinExistence type="predicted"/>
<dbReference type="Proteomes" id="UP000595703">
    <property type="component" value="Chromosome"/>
</dbReference>
<dbReference type="PROSITE" id="PS51318">
    <property type="entry name" value="TAT"/>
    <property type="match status" value="1"/>
</dbReference>
<dbReference type="SUPFAM" id="SSF56300">
    <property type="entry name" value="Metallo-dependent phosphatases"/>
    <property type="match status" value="1"/>
</dbReference>
<dbReference type="InterPro" id="IPR029052">
    <property type="entry name" value="Metallo-depent_PP-like"/>
</dbReference>
<reference evidence="3 4" key="1">
    <citation type="journal article" date="2010" name="J. Bacteriol.">
        <title>Biochemical characterization of a novel indole prenyltransferase from Streptomyces sp. SN-593.</title>
        <authorList>
            <person name="Takahashi S."/>
            <person name="Takagi H."/>
            <person name="Toyoda A."/>
            <person name="Uramoto M."/>
            <person name="Nogawa T."/>
            <person name="Ueki M."/>
            <person name="Sakaki Y."/>
            <person name="Osada H."/>
        </authorList>
    </citation>
    <scope>NUCLEOTIDE SEQUENCE [LARGE SCALE GENOMIC DNA]</scope>
    <source>
        <strain evidence="3 4">SN-593</strain>
    </source>
</reference>